<feature type="domain" description="DNA topoisomerase I catalytic core eukaryotic-type" evidence="7">
    <location>
        <begin position="94"/>
        <end position="315"/>
    </location>
</feature>
<sequence length="351" mass="41798">MTAPHDCPPNLVYISDEEPGYSRQKRGKGFIYLDHSGKRLQNSRIIERIKTLVIPPMWSNVWICPSENGHLQVTGYDQKGRKQYIYHQEWVLHRQRTKYGDLAHFGRALPLIRRRLEEHIKLRKWPKEKILAMVVMMLDQHYIRIGNKYYEQENHTYGLTTLRRKHLKEKNGRLYLDYKAKSGKYRHVRIQSKKLVRLIRQTSELPGYEIFRYLDEDNKSRRLDSQDVNQYLQEISGQYFTAKNFRTWGGTVLAIGYYEDVLREIKQNPRLKLETNLVRKVAEALGNTVATCREYYIHPKVLEVLMNDQLANYKKIKLKNIKYKNELSPNEQLALKIIENEKVETLADHMH</sequence>
<evidence type="ECO:0000256" key="3">
    <source>
        <dbReference type="ARBA" id="ARBA00012891"/>
    </source>
</evidence>
<dbReference type="STRING" id="1237149.C900_05241"/>
<keyword evidence="4" id="KW-0799">Topoisomerase</keyword>
<comment type="similarity">
    <text evidence="2">Belongs to the type IB topoisomerase family.</text>
</comment>
<dbReference type="InterPro" id="IPR001631">
    <property type="entry name" value="TopoI"/>
</dbReference>
<organism evidence="9 10">
    <name type="scientific">Fulvivirga imtechensis AK7</name>
    <dbReference type="NCBI Taxonomy" id="1237149"/>
    <lineage>
        <taxon>Bacteria</taxon>
        <taxon>Pseudomonadati</taxon>
        <taxon>Bacteroidota</taxon>
        <taxon>Cytophagia</taxon>
        <taxon>Cytophagales</taxon>
        <taxon>Fulvivirgaceae</taxon>
        <taxon>Fulvivirga</taxon>
    </lineage>
</organism>
<feature type="domain" description="DNA topoisomerase IB N-terminal" evidence="8">
    <location>
        <begin position="29"/>
        <end position="77"/>
    </location>
</feature>
<dbReference type="EC" id="5.6.2.1" evidence="3"/>
<dbReference type="SUPFAM" id="SSF56349">
    <property type="entry name" value="DNA breaking-rejoining enzymes"/>
    <property type="match status" value="1"/>
</dbReference>
<keyword evidence="5" id="KW-0238">DNA-binding</keyword>
<protein>
    <recommendedName>
        <fullName evidence="3">DNA topoisomerase</fullName>
        <ecNumber evidence="3">5.6.2.1</ecNumber>
    </recommendedName>
</protein>
<dbReference type="GO" id="GO:0006265">
    <property type="term" value="P:DNA topological change"/>
    <property type="evidence" value="ECO:0007669"/>
    <property type="project" value="InterPro"/>
</dbReference>
<dbReference type="Gene3D" id="3.90.15.10">
    <property type="entry name" value="Topoisomerase I, Chain A, domain 3"/>
    <property type="match status" value="1"/>
</dbReference>
<comment type="catalytic activity">
    <reaction evidence="1">
        <text>ATP-independent breakage of single-stranded DNA, followed by passage and rejoining.</text>
        <dbReference type="EC" id="5.6.2.1"/>
    </reaction>
</comment>
<dbReference type="PRINTS" id="PR00416">
    <property type="entry name" value="EUTPISMRASEI"/>
</dbReference>
<dbReference type="InterPro" id="IPR013500">
    <property type="entry name" value="TopoI_cat_euk"/>
</dbReference>
<dbReference type="EMBL" id="AMZN01000008">
    <property type="protein sequence ID" value="ELR73192.1"/>
    <property type="molecule type" value="Genomic_DNA"/>
</dbReference>
<accession>L8K164</accession>
<dbReference type="OrthoDB" id="9778962at2"/>
<reference evidence="9 10" key="1">
    <citation type="submission" date="2012-12" db="EMBL/GenBank/DDBJ databases">
        <title>Genome assembly of Fulvivirga imtechensis AK7.</title>
        <authorList>
            <person name="Nupur N."/>
            <person name="Khatri I."/>
            <person name="Kumar R."/>
            <person name="Subramanian S."/>
            <person name="Pinnaka A."/>
        </authorList>
    </citation>
    <scope>NUCLEOTIDE SEQUENCE [LARGE SCALE GENOMIC DNA]</scope>
    <source>
        <strain evidence="9 10">AK7</strain>
    </source>
</reference>
<dbReference type="GO" id="GO:0003677">
    <property type="term" value="F:DNA binding"/>
    <property type="evidence" value="ECO:0007669"/>
    <property type="project" value="UniProtKB-KW"/>
</dbReference>
<dbReference type="InterPro" id="IPR011010">
    <property type="entry name" value="DNA_brk_join_enz"/>
</dbReference>
<evidence type="ECO:0000256" key="4">
    <source>
        <dbReference type="ARBA" id="ARBA00023029"/>
    </source>
</evidence>
<dbReference type="PROSITE" id="PS52038">
    <property type="entry name" value="TOPO_IB_2"/>
    <property type="match status" value="1"/>
</dbReference>
<dbReference type="InterPro" id="IPR035447">
    <property type="entry name" value="DNA_topo_I_N_sf"/>
</dbReference>
<evidence type="ECO:0000313" key="10">
    <source>
        <dbReference type="Proteomes" id="UP000011135"/>
    </source>
</evidence>
<evidence type="ECO:0000256" key="6">
    <source>
        <dbReference type="ARBA" id="ARBA00023235"/>
    </source>
</evidence>
<dbReference type="SUPFAM" id="SSF55869">
    <property type="entry name" value="DNA topoisomerase I domain"/>
    <property type="match status" value="1"/>
</dbReference>
<dbReference type="AlphaFoldDB" id="L8K164"/>
<dbReference type="Pfam" id="PF01028">
    <property type="entry name" value="Topoisom_I"/>
    <property type="match status" value="1"/>
</dbReference>
<dbReference type="Gene3D" id="1.10.132.120">
    <property type="match status" value="1"/>
</dbReference>
<evidence type="ECO:0000256" key="5">
    <source>
        <dbReference type="ARBA" id="ARBA00023125"/>
    </source>
</evidence>
<dbReference type="InterPro" id="IPR049331">
    <property type="entry name" value="Top1B_N_bact"/>
</dbReference>
<dbReference type="eggNOG" id="COG3569">
    <property type="taxonomic scope" value="Bacteria"/>
</dbReference>
<keyword evidence="10" id="KW-1185">Reference proteome</keyword>
<dbReference type="InterPro" id="IPR014711">
    <property type="entry name" value="TopoI_cat_a-hlx-sub_euk"/>
</dbReference>
<dbReference type="Proteomes" id="UP000011135">
    <property type="component" value="Unassembled WGS sequence"/>
</dbReference>
<dbReference type="GO" id="GO:0003917">
    <property type="term" value="F:DNA topoisomerase type I (single strand cut, ATP-independent) activity"/>
    <property type="evidence" value="ECO:0007669"/>
    <property type="project" value="UniProtKB-EC"/>
</dbReference>
<keyword evidence="6" id="KW-0413">Isomerase</keyword>
<comment type="caution">
    <text evidence="9">The sequence shown here is derived from an EMBL/GenBank/DDBJ whole genome shotgun (WGS) entry which is preliminary data.</text>
</comment>
<evidence type="ECO:0000259" key="8">
    <source>
        <dbReference type="Pfam" id="PF21338"/>
    </source>
</evidence>
<name>L8K164_9BACT</name>
<evidence type="ECO:0000259" key="7">
    <source>
        <dbReference type="Pfam" id="PF01028"/>
    </source>
</evidence>
<evidence type="ECO:0000256" key="1">
    <source>
        <dbReference type="ARBA" id="ARBA00000213"/>
    </source>
</evidence>
<proteinExistence type="inferred from homology"/>
<evidence type="ECO:0000313" key="9">
    <source>
        <dbReference type="EMBL" id="ELR73192.1"/>
    </source>
</evidence>
<dbReference type="Pfam" id="PF21338">
    <property type="entry name" value="Top1B_N_bact"/>
    <property type="match status" value="1"/>
</dbReference>
<evidence type="ECO:0000256" key="2">
    <source>
        <dbReference type="ARBA" id="ARBA00006645"/>
    </source>
</evidence>
<gene>
    <name evidence="9" type="ORF">C900_05241</name>
</gene>
<dbReference type="Gene3D" id="3.30.66.10">
    <property type="entry name" value="DNA topoisomerase I domain"/>
    <property type="match status" value="1"/>
</dbReference>
<dbReference type="RefSeq" id="WP_009578211.1">
    <property type="nucleotide sequence ID" value="NZ_AMZN01000008.1"/>
</dbReference>